<dbReference type="AlphaFoldDB" id="A0A8S9LJY8"/>
<dbReference type="EMBL" id="QGKW02000276">
    <property type="protein sequence ID" value="KAF2608390.1"/>
    <property type="molecule type" value="Genomic_DNA"/>
</dbReference>
<protein>
    <submittedName>
        <fullName evidence="1">Uncharacterized protein</fullName>
    </submittedName>
</protein>
<organism evidence="1 2">
    <name type="scientific">Brassica cretica</name>
    <name type="common">Mustard</name>
    <dbReference type="NCBI Taxonomy" id="69181"/>
    <lineage>
        <taxon>Eukaryota</taxon>
        <taxon>Viridiplantae</taxon>
        <taxon>Streptophyta</taxon>
        <taxon>Embryophyta</taxon>
        <taxon>Tracheophyta</taxon>
        <taxon>Spermatophyta</taxon>
        <taxon>Magnoliopsida</taxon>
        <taxon>eudicotyledons</taxon>
        <taxon>Gunneridae</taxon>
        <taxon>Pentapetalae</taxon>
        <taxon>rosids</taxon>
        <taxon>malvids</taxon>
        <taxon>Brassicales</taxon>
        <taxon>Brassicaceae</taxon>
        <taxon>Brassiceae</taxon>
        <taxon>Brassica</taxon>
    </lineage>
</organism>
<dbReference type="Proteomes" id="UP000712281">
    <property type="component" value="Unassembled WGS sequence"/>
</dbReference>
<reference evidence="1" key="1">
    <citation type="submission" date="2019-12" db="EMBL/GenBank/DDBJ databases">
        <title>Genome sequencing and annotation of Brassica cretica.</title>
        <authorList>
            <person name="Studholme D.J."/>
            <person name="Sarris P.F."/>
        </authorList>
    </citation>
    <scope>NUCLEOTIDE SEQUENCE</scope>
    <source>
        <strain evidence="1">PFS-001/15</strain>
        <tissue evidence="1">Leaf</tissue>
    </source>
</reference>
<evidence type="ECO:0000313" key="1">
    <source>
        <dbReference type="EMBL" id="KAF2608390.1"/>
    </source>
</evidence>
<sequence length="155" mass="18318">MKGRRWQHRRRRQHRYNQRHVLPSPPRVILCSLAGVFSGVSSTVLHRLHHRYQFSTTVLRRLVYFCHRSRAFPPLFSVLIYIPMFFFRFPQAEVVEKLVGLREGIPKKDTKEVVQECKEIYENTLVDGNPPKTGFVFPRVKCLAASKGSLWRKRI</sequence>
<evidence type="ECO:0000313" key="2">
    <source>
        <dbReference type="Proteomes" id="UP000712281"/>
    </source>
</evidence>
<proteinExistence type="predicted"/>
<gene>
    <name evidence="1" type="ORF">F2Q68_00045661</name>
</gene>
<name>A0A8S9LJY8_BRACR</name>
<accession>A0A8S9LJY8</accession>
<comment type="caution">
    <text evidence="1">The sequence shown here is derived from an EMBL/GenBank/DDBJ whole genome shotgun (WGS) entry which is preliminary data.</text>
</comment>